<dbReference type="EMBL" id="JBEOZM010000061">
    <property type="protein sequence ID" value="MER6274549.1"/>
    <property type="molecule type" value="Genomic_DNA"/>
</dbReference>
<gene>
    <name evidence="2" type="ORF">ABT211_46175</name>
</gene>
<proteinExistence type="predicted"/>
<comment type="caution">
    <text evidence="2">The sequence shown here is derived from an EMBL/GenBank/DDBJ whole genome shotgun (WGS) entry which is preliminary data.</text>
</comment>
<organism evidence="2 3">
    <name type="scientific">Streptomyces sp. 900105755</name>
    <dbReference type="NCBI Taxonomy" id="3154389"/>
    <lineage>
        <taxon>Bacteria</taxon>
        <taxon>Bacillati</taxon>
        <taxon>Actinomycetota</taxon>
        <taxon>Actinomycetes</taxon>
        <taxon>Kitasatosporales</taxon>
        <taxon>Streptomycetaceae</taxon>
        <taxon>Streptomyces</taxon>
    </lineage>
</organism>
<feature type="region of interest" description="Disordered" evidence="1">
    <location>
        <begin position="156"/>
        <end position="177"/>
    </location>
</feature>
<name>A0ABV1TXT2_9ACTN</name>
<reference evidence="2 3" key="1">
    <citation type="submission" date="2024-06" db="EMBL/GenBank/DDBJ databases">
        <title>The Natural Products Discovery Center: Release of the First 8490 Sequenced Strains for Exploring Actinobacteria Biosynthetic Diversity.</title>
        <authorList>
            <person name="Kalkreuter E."/>
            <person name="Kautsar S.A."/>
            <person name="Yang D."/>
            <person name="Bader C.D."/>
            <person name="Teijaro C.N."/>
            <person name="Fluegel L."/>
            <person name="Davis C.M."/>
            <person name="Simpson J.R."/>
            <person name="Lauterbach L."/>
            <person name="Steele A.D."/>
            <person name="Gui C."/>
            <person name="Meng S."/>
            <person name="Li G."/>
            <person name="Viehrig K."/>
            <person name="Ye F."/>
            <person name="Su P."/>
            <person name="Kiefer A.F."/>
            <person name="Nichols A."/>
            <person name="Cepeda A.J."/>
            <person name="Yan W."/>
            <person name="Fan B."/>
            <person name="Jiang Y."/>
            <person name="Adhikari A."/>
            <person name="Zheng C.-J."/>
            <person name="Schuster L."/>
            <person name="Cowan T.M."/>
            <person name="Smanski M.J."/>
            <person name="Chevrette M.G."/>
            <person name="De Carvalho L.P.S."/>
            <person name="Shen B."/>
        </authorList>
    </citation>
    <scope>NUCLEOTIDE SEQUENCE [LARGE SCALE GENOMIC DNA]</scope>
    <source>
        <strain evidence="2 3">NPDC001694</strain>
    </source>
</reference>
<keyword evidence="3" id="KW-1185">Reference proteome</keyword>
<dbReference type="RefSeq" id="WP_351962759.1">
    <property type="nucleotide sequence ID" value="NZ_JBEOZM010000061.1"/>
</dbReference>
<accession>A0ABV1TXT2</accession>
<evidence type="ECO:0000256" key="1">
    <source>
        <dbReference type="SAM" id="MobiDB-lite"/>
    </source>
</evidence>
<dbReference type="Proteomes" id="UP001490365">
    <property type="component" value="Unassembled WGS sequence"/>
</dbReference>
<evidence type="ECO:0000313" key="2">
    <source>
        <dbReference type="EMBL" id="MER6274549.1"/>
    </source>
</evidence>
<evidence type="ECO:0000313" key="3">
    <source>
        <dbReference type="Proteomes" id="UP001490365"/>
    </source>
</evidence>
<protein>
    <submittedName>
        <fullName evidence="2">Uncharacterized protein</fullName>
    </submittedName>
</protein>
<sequence length="177" mass="19209">MVIGNHAWVTPDNTPAPTTPTYGPTTYVANASAATDNLDVVNALQTRWLTSPQHLATLIEHADHYRQTEGNGRVFSGRVSLAALASDQAGAFFYRPYAKASPGKELTFTLVTGHDYLPVSLSMTIPYHRDNPSYLSKFTSDPFSVKYRDWAKGTPIITPGPSPTPQWGGIPSADNTT</sequence>